<dbReference type="EC" id="2.3.2.6" evidence="4"/>
<accession>A0A4Q7MLH9</accession>
<evidence type="ECO:0000256" key="3">
    <source>
        <dbReference type="ARBA" id="ARBA00023315"/>
    </source>
</evidence>
<name>A0A4Q7MLH9_9BURK</name>
<comment type="catalytic activity">
    <reaction evidence="4">
        <text>N-terminal L-arginyl-[protein] + L-leucyl-tRNA(Leu) = N-terminal L-leucyl-L-arginyl-[protein] + tRNA(Leu) + H(+)</text>
        <dbReference type="Rhea" id="RHEA:50416"/>
        <dbReference type="Rhea" id="RHEA-COMP:9613"/>
        <dbReference type="Rhea" id="RHEA-COMP:9622"/>
        <dbReference type="Rhea" id="RHEA-COMP:12672"/>
        <dbReference type="Rhea" id="RHEA-COMP:12673"/>
        <dbReference type="ChEBI" id="CHEBI:15378"/>
        <dbReference type="ChEBI" id="CHEBI:64719"/>
        <dbReference type="ChEBI" id="CHEBI:78442"/>
        <dbReference type="ChEBI" id="CHEBI:78494"/>
        <dbReference type="ChEBI" id="CHEBI:133044"/>
        <dbReference type="EC" id="2.3.2.6"/>
    </reaction>
</comment>
<dbReference type="RefSeq" id="WP_130487467.1">
    <property type="nucleotide sequence ID" value="NZ_CBCSEB010000015.1"/>
</dbReference>
<comment type="subcellular location">
    <subcellularLocation>
        <location evidence="4">Cytoplasm</location>
    </subcellularLocation>
</comment>
<dbReference type="PANTHER" id="PTHR30098">
    <property type="entry name" value="LEUCYL/PHENYLALANYL-TRNA--PROTEIN TRANSFERASE"/>
    <property type="match status" value="1"/>
</dbReference>
<sequence length="277" mass="30257">MRIPWLEADTPFPPAGQALEVPDGLLAAGADLSVARLRQAYGQGIFPWFSAGDPVLWWSPDPRMILACDEFSPPHALRKQLRQIERAQGQGDYTVCVQVDTAFADVIAACAAPRTEDGSTWIVPAMRRVYEDWHLAGAVHSIETWMDGRLAGGLYGVSLGSMFFGESMFTRRSNASKIALAHLVRFLARHGVQWIDCQQQTAHLASLGARPRSREAFLAHIAAACQQPVPPWQPGWLDSQGRLHPLPVPSHPDTTASPAGAARSVAAPPDVFRERQA</sequence>
<evidence type="ECO:0000313" key="6">
    <source>
        <dbReference type="EMBL" id="RZS67459.1"/>
    </source>
</evidence>
<dbReference type="Pfam" id="PF03588">
    <property type="entry name" value="Leu_Phe_trans"/>
    <property type="match status" value="1"/>
</dbReference>
<keyword evidence="1 4" id="KW-0963">Cytoplasm</keyword>
<dbReference type="InterPro" id="IPR042221">
    <property type="entry name" value="Leu/Phe-tRNA_Trfase_N"/>
</dbReference>
<dbReference type="SUPFAM" id="SSF55729">
    <property type="entry name" value="Acyl-CoA N-acyltransferases (Nat)"/>
    <property type="match status" value="1"/>
</dbReference>
<keyword evidence="2 4" id="KW-0808">Transferase</keyword>
<dbReference type="Gene3D" id="3.30.70.3550">
    <property type="entry name" value="Leucyl/phenylalanyl-tRNA-protein transferase, N-terminal domain"/>
    <property type="match status" value="1"/>
</dbReference>
<dbReference type="InterPro" id="IPR016181">
    <property type="entry name" value="Acyl_CoA_acyltransferase"/>
</dbReference>
<proteinExistence type="inferred from homology"/>
<comment type="catalytic activity">
    <reaction evidence="4">
        <text>L-phenylalanyl-tRNA(Phe) + an N-terminal L-alpha-aminoacyl-[protein] = an N-terminal L-phenylalanyl-L-alpha-aminoacyl-[protein] + tRNA(Phe)</text>
        <dbReference type="Rhea" id="RHEA:43632"/>
        <dbReference type="Rhea" id="RHEA-COMP:9668"/>
        <dbReference type="Rhea" id="RHEA-COMP:9699"/>
        <dbReference type="Rhea" id="RHEA-COMP:10636"/>
        <dbReference type="Rhea" id="RHEA-COMP:10637"/>
        <dbReference type="ChEBI" id="CHEBI:78442"/>
        <dbReference type="ChEBI" id="CHEBI:78531"/>
        <dbReference type="ChEBI" id="CHEBI:78597"/>
        <dbReference type="ChEBI" id="CHEBI:83561"/>
        <dbReference type="EC" id="2.3.2.6"/>
    </reaction>
</comment>
<dbReference type="OrthoDB" id="9790282at2"/>
<dbReference type="GO" id="GO:0005737">
    <property type="term" value="C:cytoplasm"/>
    <property type="evidence" value="ECO:0007669"/>
    <property type="project" value="UniProtKB-SubCell"/>
</dbReference>
<comment type="function">
    <text evidence="4">Functions in the N-end rule pathway of protein degradation where it conjugates Leu, Phe and, less efficiently, Met from aminoacyl-tRNAs to the N-termini of proteins containing an N-terminal arginine or lysine.</text>
</comment>
<dbReference type="NCBIfam" id="TIGR00667">
    <property type="entry name" value="aat"/>
    <property type="match status" value="1"/>
</dbReference>
<dbReference type="AlphaFoldDB" id="A0A4Q7MLH9"/>
<keyword evidence="3 4" id="KW-0012">Acyltransferase</keyword>
<organism evidence="6 7">
    <name type="scientific">Kerstersia gyiorum</name>
    <dbReference type="NCBI Taxonomy" id="206506"/>
    <lineage>
        <taxon>Bacteria</taxon>
        <taxon>Pseudomonadati</taxon>
        <taxon>Pseudomonadota</taxon>
        <taxon>Betaproteobacteria</taxon>
        <taxon>Burkholderiales</taxon>
        <taxon>Alcaligenaceae</taxon>
        <taxon>Kerstersia</taxon>
    </lineage>
</organism>
<dbReference type="GO" id="GO:0008914">
    <property type="term" value="F:leucyl-tRNA--protein transferase activity"/>
    <property type="evidence" value="ECO:0007669"/>
    <property type="project" value="UniProtKB-UniRule"/>
</dbReference>
<evidence type="ECO:0000256" key="1">
    <source>
        <dbReference type="ARBA" id="ARBA00022490"/>
    </source>
</evidence>
<feature type="region of interest" description="Disordered" evidence="5">
    <location>
        <begin position="234"/>
        <end position="277"/>
    </location>
</feature>
<gene>
    <name evidence="4" type="primary">aat</name>
    <name evidence="6" type="ORF">EV679_2680</name>
</gene>
<dbReference type="InterPro" id="IPR004616">
    <property type="entry name" value="Leu/Phe-tRNA_Trfase"/>
</dbReference>
<evidence type="ECO:0000256" key="4">
    <source>
        <dbReference type="HAMAP-Rule" id="MF_00688"/>
    </source>
</evidence>
<evidence type="ECO:0000313" key="7">
    <source>
        <dbReference type="Proteomes" id="UP000292039"/>
    </source>
</evidence>
<reference evidence="6 7" key="1">
    <citation type="submission" date="2019-02" db="EMBL/GenBank/DDBJ databases">
        <title>Genomic Encyclopedia of Type Strains, Phase IV (KMG-IV): sequencing the most valuable type-strain genomes for metagenomic binning, comparative biology and taxonomic classification.</title>
        <authorList>
            <person name="Goeker M."/>
        </authorList>
    </citation>
    <scope>NUCLEOTIDE SEQUENCE [LARGE SCALE GENOMIC DNA]</scope>
    <source>
        <strain evidence="6 7">DSM 16618</strain>
    </source>
</reference>
<dbReference type="InterPro" id="IPR042203">
    <property type="entry name" value="Leu/Phe-tRNA_Trfase_C"/>
</dbReference>
<evidence type="ECO:0000256" key="5">
    <source>
        <dbReference type="SAM" id="MobiDB-lite"/>
    </source>
</evidence>
<dbReference type="EMBL" id="SGWZ01000004">
    <property type="protein sequence ID" value="RZS67459.1"/>
    <property type="molecule type" value="Genomic_DNA"/>
</dbReference>
<evidence type="ECO:0000256" key="2">
    <source>
        <dbReference type="ARBA" id="ARBA00022679"/>
    </source>
</evidence>
<dbReference type="PANTHER" id="PTHR30098:SF2">
    <property type="entry name" value="LEUCYL_PHENYLALANYL-TRNA--PROTEIN TRANSFERASE"/>
    <property type="match status" value="1"/>
</dbReference>
<dbReference type="Gene3D" id="3.40.630.70">
    <property type="entry name" value="Leucyl/phenylalanyl-tRNA-protein transferase, C-terminal domain"/>
    <property type="match status" value="1"/>
</dbReference>
<comment type="similarity">
    <text evidence="4">Belongs to the L/F-transferase family.</text>
</comment>
<dbReference type="Proteomes" id="UP000292039">
    <property type="component" value="Unassembled WGS sequence"/>
</dbReference>
<dbReference type="GO" id="GO:0030163">
    <property type="term" value="P:protein catabolic process"/>
    <property type="evidence" value="ECO:0007669"/>
    <property type="project" value="UniProtKB-UniRule"/>
</dbReference>
<comment type="catalytic activity">
    <reaction evidence="4">
        <text>N-terminal L-lysyl-[protein] + L-leucyl-tRNA(Leu) = N-terminal L-leucyl-L-lysyl-[protein] + tRNA(Leu) + H(+)</text>
        <dbReference type="Rhea" id="RHEA:12340"/>
        <dbReference type="Rhea" id="RHEA-COMP:9613"/>
        <dbReference type="Rhea" id="RHEA-COMP:9622"/>
        <dbReference type="Rhea" id="RHEA-COMP:12670"/>
        <dbReference type="Rhea" id="RHEA-COMP:12671"/>
        <dbReference type="ChEBI" id="CHEBI:15378"/>
        <dbReference type="ChEBI" id="CHEBI:65249"/>
        <dbReference type="ChEBI" id="CHEBI:78442"/>
        <dbReference type="ChEBI" id="CHEBI:78494"/>
        <dbReference type="ChEBI" id="CHEBI:133043"/>
        <dbReference type="EC" id="2.3.2.6"/>
    </reaction>
</comment>
<feature type="compositionally biased region" description="Low complexity" evidence="5">
    <location>
        <begin position="256"/>
        <end position="269"/>
    </location>
</feature>
<dbReference type="HAMAP" id="MF_00688">
    <property type="entry name" value="Leu_Phe_trans"/>
    <property type="match status" value="1"/>
</dbReference>
<comment type="caution">
    <text evidence="6">The sequence shown here is derived from an EMBL/GenBank/DDBJ whole genome shotgun (WGS) entry which is preliminary data.</text>
</comment>
<protein>
    <recommendedName>
        <fullName evidence="4">Leucyl/phenylalanyl-tRNA--protein transferase</fullName>
        <ecNumber evidence="4">2.3.2.6</ecNumber>
    </recommendedName>
    <alternativeName>
        <fullName evidence="4">L/F-transferase</fullName>
    </alternativeName>
    <alternativeName>
        <fullName evidence="4">Leucyltransferase</fullName>
    </alternativeName>
    <alternativeName>
        <fullName evidence="4">Phenyalanyltransferase</fullName>
    </alternativeName>
</protein>